<feature type="compositionally biased region" description="Basic and acidic residues" evidence="1">
    <location>
        <begin position="46"/>
        <end position="61"/>
    </location>
</feature>
<proteinExistence type="predicted"/>
<feature type="compositionally biased region" description="Basic and acidic residues" evidence="1">
    <location>
        <begin position="12"/>
        <end position="31"/>
    </location>
</feature>
<reference evidence="2 3" key="2">
    <citation type="journal article" date="2019" name="G3 (Bethesda)">
        <title>Hybrid Assembly of the Genome of the Entomopathogenic Nematode Steinernema carpocapsae Identifies the X-Chromosome.</title>
        <authorList>
            <person name="Serra L."/>
            <person name="Macchietto M."/>
            <person name="Macias-Munoz A."/>
            <person name="McGill C.J."/>
            <person name="Rodriguez I.M."/>
            <person name="Rodriguez B."/>
            <person name="Murad R."/>
            <person name="Mortazavi A."/>
        </authorList>
    </citation>
    <scope>NUCLEOTIDE SEQUENCE [LARGE SCALE GENOMIC DNA]</scope>
    <source>
        <strain evidence="2 3">ALL</strain>
    </source>
</reference>
<feature type="compositionally biased region" description="Basic and acidic residues" evidence="1">
    <location>
        <begin position="88"/>
        <end position="101"/>
    </location>
</feature>
<feature type="region of interest" description="Disordered" evidence="1">
    <location>
        <begin position="1"/>
        <end position="162"/>
    </location>
</feature>
<feature type="compositionally biased region" description="Basic and acidic residues" evidence="1">
    <location>
        <begin position="119"/>
        <end position="138"/>
    </location>
</feature>
<sequence>MGRRRSRSPKGSRRERSRDRDSYSSRHHDDYEGQSSSSRSATRGLEAMKNRMKNSLDEALRETAASASTSSLEARSNEYSFSAAESAQRTREIERIDKETGGFKPTQYKSTAGGAGGRVRKDGTGLSEAEKKQREHETAIYGPSSRPMPALEEKPSEIERPKERVVELAHPKLSEDPEVRRKRWLALLQDQRSGLFC</sequence>
<gene>
    <name evidence="2" type="ORF">L596_015594</name>
</gene>
<dbReference type="OrthoDB" id="5840753at2759"/>
<dbReference type="Proteomes" id="UP000298663">
    <property type="component" value="Unassembled WGS sequence"/>
</dbReference>
<dbReference type="AlphaFoldDB" id="A0A4U5NGP4"/>
<evidence type="ECO:0000313" key="3">
    <source>
        <dbReference type="Proteomes" id="UP000298663"/>
    </source>
</evidence>
<dbReference type="STRING" id="34508.A0A4U5NGP4"/>
<feature type="compositionally biased region" description="Polar residues" evidence="1">
    <location>
        <begin position="77"/>
        <end position="87"/>
    </location>
</feature>
<evidence type="ECO:0000256" key="1">
    <source>
        <dbReference type="SAM" id="MobiDB-lite"/>
    </source>
</evidence>
<protein>
    <submittedName>
        <fullName evidence="2">Uncharacterized protein</fullName>
    </submittedName>
</protein>
<feature type="compositionally biased region" description="Low complexity" evidence="1">
    <location>
        <begin position="62"/>
        <end position="74"/>
    </location>
</feature>
<dbReference type="EMBL" id="AZBU02000004">
    <property type="protein sequence ID" value="TKR81771.1"/>
    <property type="molecule type" value="Genomic_DNA"/>
</dbReference>
<evidence type="ECO:0000313" key="2">
    <source>
        <dbReference type="EMBL" id="TKR81771.1"/>
    </source>
</evidence>
<keyword evidence="3" id="KW-1185">Reference proteome</keyword>
<feature type="compositionally biased region" description="Basic and acidic residues" evidence="1">
    <location>
        <begin position="151"/>
        <end position="162"/>
    </location>
</feature>
<accession>A0A4U5NGP4</accession>
<organism evidence="2 3">
    <name type="scientific">Steinernema carpocapsae</name>
    <name type="common">Entomopathogenic nematode</name>
    <dbReference type="NCBI Taxonomy" id="34508"/>
    <lineage>
        <taxon>Eukaryota</taxon>
        <taxon>Metazoa</taxon>
        <taxon>Ecdysozoa</taxon>
        <taxon>Nematoda</taxon>
        <taxon>Chromadorea</taxon>
        <taxon>Rhabditida</taxon>
        <taxon>Tylenchina</taxon>
        <taxon>Panagrolaimomorpha</taxon>
        <taxon>Strongyloidoidea</taxon>
        <taxon>Steinernematidae</taxon>
        <taxon>Steinernema</taxon>
    </lineage>
</organism>
<name>A0A4U5NGP4_STECR</name>
<reference evidence="2 3" key="1">
    <citation type="journal article" date="2015" name="Genome Biol.">
        <title>Comparative genomics of Steinernema reveals deeply conserved gene regulatory networks.</title>
        <authorList>
            <person name="Dillman A.R."/>
            <person name="Macchietto M."/>
            <person name="Porter C.F."/>
            <person name="Rogers A."/>
            <person name="Williams B."/>
            <person name="Antoshechkin I."/>
            <person name="Lee M.M."/>
            <person name="Goodwin Z."/>
            <person name="Lu X."/>
            <person name="Lewis E.E."/>
            <person name="Goodrich-Blair H."/>
            <person name="Stock S.P."/>
            <person name="Adams B.J."/>
            <person name="Sternberg P.W."/>
            <person name="Mortazavi A."/>
        </authorList>
    </citation>
    <scope>NUCLEOTIDE SEQUENCE [LARGE SCALE GENOMIC DNA]</scope>
    <source>
        <strain evidence="2 3">ALL</strain>
    </source>
</reference>
<feature type="compositionally biased region" description="Basic residues" evidence="1">
    <location>
        <begin position="1"/>
        <end position="11"/>
    </location>
</feature>
<comment type="caution">
    <text evidence="2">The sequence shown here is derived from an EMBL/GenBank/DDBJ whole genome shotgun (WGS) entry which is preliminary data.</text>
</comment>